<protein>
    <submittedName>
        <fullName evidence="2">Uncharacterized protein</fullName>
    </submittedName>
</protein>
<keyword evidence="1" id="KW-0472">Membrane</keyword>
<proteinExistence type="predicted"/>
<dbReference type="AlphaFoldDB" id="A0A1D3UMF9"/>
<name>A0A1D3UMF9_TANFO</name>
<keyword evidence="1" id="KW-1133">Transmembrane helix</keyword>
<dbReference type="EMBL" id="FMMM01000051">
    <property type="protein sequence ID" value="SCQ21267.1"/>
    <property type="molecule type" value="Genomic_DNA"/>
</dbReference>
<gene>
    <name evidence="2" type="ORF">TFUB20_01308</name>
</gene>
<evidence type="ECO:0000256" key="1">
    <source>
        <dbReference type="SAM" id="Phobius"/>
    </source>
</evidence>
<sequence length="30" mass="3369">METNVRMRMSVATAVAVMFFMVAGVFSAKW</sequence>
<reference evidence="2 3" key="1">
    <citation type="submission" date="2016-09" db="EMBL/GenBank/DDBJ databases">
        <authorList>
            <person name="Capua I."/>
            <person name="De Benedictis P."/>
            <person name="Joannis T."/>
            <person name="Lombin L.H."/>
            <person name="Cattoli G."/>
        </authorList>
    </citation>
    <scope>NUCLEOTIDE SEQUENCE [LARGE SCALE GENOMIC DNA]</scope>
    <source>
        <strain evidence="2 3">UB20</strain>
    </source>
</reference>
<evidence type="ECO:0000313" key="3">
    <source>
        <dbReference type="Proteomes" id="UP000182057"/>
    </source>
</evidence>
<organism evidence="2 3">
    <name type="scientific">Tannerella forsythia</name>
    <name type="common">Bacteroides forsythus</name>
    <dbReference type="NCBI Taxonomy" id="28112"/>
    <lineage>
        <taxon>Bacteria</taxon>
        <taxon>Pseudomonadati</taxon>
        <taxon>Bacteroidota</taxon>
        <taxon>Bacteroidia</taxon>
        <taxon>Bacteroidales</taxon>
        <taxon>Tannerellaceae</taxon>
        <taxon>Tannerella</taxon>
    </lineage>
</organism>
<accession>A0A1D3UMF9</accession>
<dbReference type="Proteomes" id="UP000182057">
    <property type="component" value="Unassembled WGS sequence"/>
</dbReference>
<keyword evidence="1" id="KW-0812">Transmembrane</keyword>
<feature type="transmembrane region" description="Helical" evidence="1">
    <location>
        <begin position="9"/>
        <end position="28"/>
    </location>
</feature>
<evidence type="ECO:0000313" key="2">
    <source>
        <dbReference type="EMBL" id="SCQ21267.1"/>
    </source>
</evidence>